<accession>A0A6V8MTZ0</accession>
<dbReference type="Proteomes" id="UP000568888">
    <property type="component" value="Unassembled WGS sequence"/>
</dbReference>
<evidence type="ECO:0000313" key="1">
    <source>
        <dbReference type="EMBL" id="GFO63638.1"/>
    </source>
</evidence>
<protein>
    <submittedName>
        <fullName evidence="1">Uncharacterized protein</fullName>
    </submittedName>
</protein>
<evidence type="ECO:0000313" key="2">
    <source>
        <dbReference type="Proteomes" id="UP000568888"/>
    </source>
</evidence>
<proteinExistence type="predicted"/>
<sequence length="100" mass="11471">MDERYRMVNDCVHALRKKSSPHKRQFELEVKFLRLRVELLKHQGESSEVEEAAFLQKLKLLVEEFVAGLSSQDTSSEILQGIDTIMTRIQVSPAWDASPA</sequence>
<dbReference type="RefSeq" id="WP_183346483.1">
    <property type="nucleotide sequence ID" value="NZ_BLXY01000002.1"/>
</dbReference>
<dbReference type="AlphaFoldDB" id="A0A6V8MTZ0"/>
<organism evidence="1 2">
    <name type="scientific">Geomonas paludis</name>
    <dbReference type="NCBI Taxonomy" id="2740185"/>
    <lineage>
        <taxon>Bacteria</taxon>
        <taxon>Pseudomonadati</taxon>
        <taxon>Thermodesulfobacteriota</taxon>
        <taxon>Desulfuromonadia</taxon>
        <taxon>Geobacterales</taxon>
        <taxon>Geobacteraceae</taxon>
        <taxon>Geomonas</taxon>
    </lineage>
</organism>
<reference evidence="2" key="1">
    <citation type="submission" date="2020-06" db="EMBL/GenBank/DDBJ databases">
        <title>Draft genomic sequecing of Geomonas sp. Red736.</title>
        <authorList>
            <person name="Itoh H."/>
            <person name="Xu Z.X."/>
            <person name="Ushijima N."/>
            <person name="Masuda Y."/>
            <person name="Shiratori Y."/>
            <person name="Senoo K."/>
        </authorList>
    </citation>
    <scope>NUCLEOTIDE SEQUENCE [LARGE SCALE GENOMIC DNA]</scope>
    <source>
        <strain evidence="2">Red736</strain>
    </source>
</reference>
<comment type="caution">
    <text evidence="1">The sequence shown here is derived from an EMBL/GenBank/DDBJ whole genome shotgun (WGS) entry which is preliminary data.</text>
</comment>
<dbReference type="EMBL" id="BLXY01000002">
    <property type="protein sequence ID" value="GFO63638.1"/>
    <property type="molecule type" value="Genomic_DNA"/>
</dbReference>
<name>A0A6V8MTZ0_9BACT</name>
<gene>
    <name evidence="1" type="ORF">GMPD_15570</name>
</gene>